<comment type="caution">
    <text evidence="8">The sequence shown here is derived from an EMBL/GenBank/DDBJ whole genome shotgun (WGS) entry which is preliminary data.</text>
</comment>
<evidence type="ECO:0000256" key="4">
    <source>
        <dbReference type="ARBA" id="ARBA00022989"/>
    </source>
</evidence>
<evidence type="ECO:0000313" key="8">
    <source>
        <dbReference type="EMBL" id="PWA08023.1"/>
    </source>
</evidence>
<dbReference type="InterPro" id="IPR003474">
    <property type="entry name" value="Glcn_transporter"/>
</dbReference>
<feature type="transmembrane region" description="Helical" evidence="6">
    <location>
        <begin position="411"/>
        <end position="432"/>
    </location>
</feature>
<feature type="transmembrane region" description="Helical" evidence="6">
    <location>
        <begin position="59"/>
        <end position="79"/>
    </location>
</feature>
<dbReference type="RefSeq" id="WP_116555864.1">
    <property type="nucleotide sequence ID" value="NZ_QCZG01000043.1"/>
</dbReference>
<feature type="transmembrane region" description="Helical" evidence="6">
    <location>
        <begin position="259"/>
        <end position="276"/>
    </location>
</feature>
<feature type="transmembrane region" description="Helical" evidence="6">
    <location>
        <begin position="288"/>
        <end position="308"/>
    </location>
</feature>
<evidence type="ECO:0000313" key="9">
    <source>
        <dbReference type="Proteomes" id="UP000245998"/>
    </source>
</evidence>
<keyword evidence="3 6" id="KW-0812">Transmembrane</keyword>
<dbReference type="InterPro" id="IPR014738">
    <property type="entry name" value="Citrate_transporter"/>
</dbReference>
<protein>
    <submittedName>
        <fullName evidence="8">Citrate transporter</fullName>
    </submittedName>
</protein>
<dbReference type="Proteomes" id="UP000245998">
    <property type="component" value="Unassembled WGS sequence"/>
</dbReference>
<keyword evidence="2" id="KW-0813">Transport</keyword>
<dbReference type="EMBL" id="QCZG01000043">
    <property type="protein sequence ID" value="PWA08023.1"/>
    <property type="molecule type" value="Genomic_DNA"/>
</dbReference>
<dbReference type="Pfam" id="PF03600">
    <property type="entry name" value="CitMHS"/>
    <property type="match status" value="1"/>
</dbReference>
<proteinExistence type="predicted"/>
<keyword evidence="4 6" id="KW-1133">Transmembrane helix</keyword>
<dbReference type="AlphaFoldDB" id="A0A2U1JT15"/>
<feature type="transmembrane region" description="Helical" evidence="6">
    <location>
        <begin position="134"/>
        <end position="153"/>
    </location>
</feature>
<evidence type="ECO:0000256" key="3">
    <source>
        <dbReference type="ARBA" id="ARBA00022692"/>
    </source>
</evidence>
<dbReference type="OrthoDB" id="5329450at2"/>
<feature type="transmembrane region" description="Helical" evidence="6">
    <location>
        <begin position="235"/>
        <end position="253"/>
    </location>
</feature>
<organism evidence="8 9">
    <name type="scientific">Pueribacillus theae</name>
    <dbReference type="NCBI Taxonomy" id="2171751"/>
    <lineage>
        <taxon>Bacteria</taxon>
        <taxon>Bacillati</taxon>
        <taxon>Bacillota</taxon>
        <taxon>Bacilli</taxon>
        <taxon>Bacillales</taxon>
        <taxon>Bacillaceae</taxon>
        <taxon>Pueribacillus</taxon>
    </lineage>
</organism>
<comment type="subcellular location">
    <subcellularLocation>
        <location evidence="1">Membrane</location>
        <topology evidence="1">Multi-pass membrane protein</topology>
    </subcellularLocation>
</comment>
<dbReference type="InterPro" id="IPR004680">
    <property type="entry name" value="Cit_transptr-like_dom"/>
</dbReference>
<feature type="transmembrane region" description="Helical" evidence="6">
    <location>
        <begin position="386"/>
        <end position="405"/>
    </location>
</feature>
<keyword evidence="9" id="KW-1185">Reference proteome</keyword>
<feature type="transmembrane region" description="Helical" evidence="6">
    <location>
        <begin position="6"/>
        <end position="38"/>
    </location>
</feature>
<dbReference type="PANTHER" id="PTHR30354:SF26">
    <property type="entry name" value="TRANSPORTER, PUTATIVE-RELATED"/>
    <property type="match status" value="1"/>
</dbReference>
<dbReference type="GO" id="GO:0015137">
    <property type="term" value="F:citrate transmembrane transporter activity"/>
    <property type="evidence" value="ECO:0007669"/>
    <property type="project" value="InterPro"/>
</dbReference>
<dbReference type="GO" id="GO:0005886">
    <property type="term" value="C:plasma membrane"/>
    <property type="evidence" value="ECO:0007669"/>
    <property type="project" value="TreeGrafter"/>
</dbReference>
<evidence type="ECO:0000256" key="5">
    <source>
        <dbReference type="ARBA" id="ARBA00023136"/>
    </source>
</evidence>
<evidence type="ECO:0000259" key="7">
    <source>
        <dbReference type="Pfam" id="PF03600"/>
    </source>
</evidence>
<dbReference type="PANTHER" id="PTHR30354">
    <property type="entry name" value="GNT FAMILY GLUCONATE TRANSPORTER"/>
    <property type="match status" value="1"/>
</dbReference>
<dbReference type="GO" id="GO:0015128">
    <property type="term" value="F:gluconate transmembrane transporter activity"/>
    <property type="evidence" value="ECO:0007669"/>
    <property type="project" value="InterPro"/>
</dbReference>
<dbReference type="NCBIfam" id="TIGR00784">
    <property type="entry name" value="citMHS"/>
    <property type="match status" value="1"/>
</dbReference>
<gene>
    <name evidence="8" type="ORF">DCC39_15775</name>
</gene>
<name>A0A2U1JT15_9BACI</name>
<evidence type="ECO:0000256" key="2">
    <source>
        <dbReference type="ARBA" id="ARBA00022448"/>
    </source>
</evidence>
<feature type="transmembrane region" description="Helical" evidence="6">
    <location>
        <begin position="328"/>
        <end position="347"/>
    </location>
</feature>
<accession>A0A2U1JT15</accession>
<feature type="transmembrane region" description="Helical" evidence="6">
    <location>
        <begin position="173"/>
        <end position="195"/>
    </location>
</feature>
<feature type="domain" description="Citrate transporter-like" evidence="7">
    <location>
        <begin position="14"/>
        <end position="381"/>
    </location>
</feature>
<reference evidence="8 9" key="1">
    <citation type="submission" date="2018-04" db="EMBL/GenBank/DDBJ databases">
        <title>Camelliibacillus theae gen. nov., sp. nov., isolated from Pu'er tea.</title>
        <authorList>
            <person name="Niu L."/>
        </authorList>
    </citation>
    <scope>NUCLEOTIDE SEQUENCE [LARGE SCALE GENOMIC DNA]</scope>
    <source>
        <strain evidence="8 9">T8</strain>
    </source>
</reference>
<sequence>MLTTLGILMVVTFIILIMTKRVSTLVALITIPIIYALIGGFGSQISEMMMDGVTQVAPTAVMLTFAILYFGIMIDAGLFDPLVSFILKTVKGDPLKIVIGTAILIAFVALDGDGTSLIMIVVSAMLPLYRQLKMNPLILSGLIILGIGILNLVPWGGPTSRAVAALKVDMNQVFLPLIPVLLVGLLWFFFTAYVLGKKEQKRLGTIDLSQLDVIQSTPDEHAVALEKSLLKRPRLVWVNLIVTSILMVVLLTGMLPLPILFMIATTIALIFNYPRIKDQKTVISNHASNVLIVVSLIFAAGIFTGILSGTKMADAMATTFVSFVPDSLASYLTLAVAVLSGPFTFFLSNDAFYFGILPVLAKTGISYGIDPVEIARASLLGQPIHVLSPLLGAVYLLTGMVGVEFNDHLRFILKWACATSVVMILAALLFGVI</sequence>
<evidence type="ECO:0000256" key="1">
    <source>
        <dbReference type="ARBA" id="ARBA00004141"/>
    </source>
</evidence>
<feature type="transmembrane region" description="Helical" evidence="6">
    <location>
        <begin position="99"/>
        <end position="122"/>
    </location>
</feature>
<keyword evidence="5 6" id="KW-0472">Membrane</keyword>
<evidence type="ECO:0000256" key="6">
    <source>
        <dbReference type="SAM" id="Phobius"/>
    </source>
</evidence>